<dbReference type="SUPFAM" id="SSF52833">
    <property type="entry name" value="Thioredoxin-like"/>
    <property type="match status" value="1"/>
</dbReference>
<keyword evidence="3" id="KW-0560">Oxidoreductase</keyword>
<feature type="domain" description="Thioredoxin" evidence="6">
    <location>
        <begin position="24"/>
        <end position="211"/>
    </location>
</feature>
<dbReference type="InterPro" id="IPR036249">
    <property type="entry name" value="Thioredoxin-like_sf"/>
</dbReference>
<dbReference type="InterPro" id="IPR013766">
    <property type="entry name" value="Thioredoxin_domain"/>
</dbReference>
<dbReference type="PROSITE" id="PS51352">
    <property type="entry name" value="THIOREDOXIN_2"/>
    <property type="match status" value="1"/>
</dbReference>
<evidence type="ECO:0000256" key="2">
    <source>
        <dbReference type="ARBA" id="ARBA00022729"/>
    </source>
</evidence>
<dbReference type="PANTHER" id="PTHR13887:SF14">
    <property type="entry name" value="DISULFIDE BOND FORMATION PROTEIN D"/>
    <property type="match status" value="1"/>
</dbReference>
<dbReference type="InterPro" id="IPR012336">
    <property type="entry name" value="Thioredoxin-like_fold"/>
</dbReference>
<dbReference type="GO" id="GO:0016853">
    <property type="term" value="F:isomerase activity"/>
    <property type="evidence" value="ECO:0007669"/>
    <property type="project" value="UniProtKB-KW"/>
</dbReference>
<evidence type="ECO:0000256" key="4">
    <source>
        <dbReference type="ARBA" id="ARBA00023157"/>
    </source>
</evidence>
<dbReference type="GO" id="GO:0016491">
    <property type="term" value="F:oxidoreductase activity"/>
    <property type="evidence" value="ECO:0007669"/>
    <property type="project" value="UniProtKB-KW"/>
</dbReference>
<keyword evidence="2" id="KW-0732">Signal</keyword>
<sequence length="214" mass="22960">MNRGLTVLVIASVLVIAFAGGALWFKSAQAPEQAATPPAAASSLVRFHSPVIGSASAPVTIVEFFDPSCEACRAFFPLVKKLLADNPDDVRLVLRYVLFHEGSETAARILETARKQGVYPQVLEAVMASQPQWHDDSQVTMAWAAAEQAGLDVDKAKAEMMSADITSTLEKDAADAKAVGIRQTPTFFVNGKSLPSFGSEQLINLVEEEIAQVK</sequence>
<evidence type="ECO:0000256" key="5">
    <source>
        <dbReference type="ARBA" id="ARBA00023284"/>
    </source>
</evidence>
<evidence type="ECO:0000256" key="3">
    <source>
        <dbReference type="ARBA" id="ARBA00023002"/>
    </source>
</evidence>
<proteinExistence type="inferred from homology"/>
<comment type="similarity">
    <text evidence="1">Belongs to the thioredoxin family. DsbA subfamily.</text>
</comment>
<dbReference type="Gene3D" id="3.40.30.10">
    <property type="entry name" value="Glutaredoxin"/>
    <property type="match status" value="1"/>
</dbReference>
<keyword evidence="7" id="KW-0413">Isomerase</keyword>
<dbReference type="Proteomes" id="UP000242915">
    <property type="component" value="Unassembled WGS sequence"/>
</dbReference>
<evidence type="ECO:0000313" key="8">
    <source>
        <dbReference type="Proteomes" id="UP000242915"/>
    </source>
</evidence>
<keyword evidence="5" id="KW-0676">Redox-active center</keyword>
<organism evidence="7 8">
    <name type="scientific">Pseudomonas segetis</name>
    <dbReference type="NCBI Taxonomy" id="298908"/>
    <lineage>
        <taxon>Bacteria</taxon>
        <taxon>Pseudomonadati</taxon>
        <taxon>Pseudomonadota</taxon>
        <taxon>Gammaproteobacteria</taxon>
        <taxon>Pseudomonadales</taxon>
        <taxon>Pseudomonadaceae</taxon>
        <taxon>Pseudomonas</taxon>
    </lineage>
</organism>
<reference evidence="8" key="1">
    <citation type="submission" date="2017-06" db="EMBL/GenBank/DDBJ databases">
        <authorList>
            <person name="Varghese N."/>
            <person name="Submissions S."/>
        </authorList>
    </citation>
    <scope>NUCLEOTIDE SEQUENCE [LARGE SCALE GENOMIC DNA]</scope>
    <source>
        <strain evidence="8">CIP 108523</strain>
    </source>
</reference>
<accession>A0A239I319</accession>
<evidence type="ECO:0000256" key="1">
    <source>
        <dbReference type="ARBA" id="ARBA00005791"/>
    </source>
</evidence>
<gene>
    <name evidence="7" type="ORF">SAMN05216255_3669</name>
</gene>
<name>A0A239I319_9PSED</name>
<dbReference type="Pfam" id="PF13462">
    <property type="entry name" value="Thioredoxin_4"/>
    <property type="match status" value="1"/>
</dbReference>
<dbReference type="RefSeq" id="WP_089360784.1">
    <property type="nucleotide sequence ID" value="NZ_FZOG01000005.1"/>
</dbReference>
<dbReference type="EMBL" id="FZOG01000005">
    <property type="protein sequence ID" value="SNS86734.1"/>
    <property type="molecule type" value="Genomic_DNA"/>
</dbReference>
<evidence type="ECO:0000259" key="6">
    <source>
        <dbReference type="PROSITE" id="PS51352"/>
    </source>
</evidence>
<protein>
    <submittedName>
        <fullName evidence="7">Protein-disulfide isomerase</fullName>
    </submittedName>
</protein>
<dbReference type="PANTHER" id="PTHR13887">
    <property type="entry name" value="GLUTATHIONE S-TRANSFERASE KAPPA"/>
    <property type="match status" value="1"/>
</dbReference>
<evidence type="ECO:0000313" key="7">
    <source>
        <dbReference type="EMBL" id="SNS86734.1"/>
    </source>
</evidence>
<keyword evidence="4" id="KW-1015">Disulfide bond</keyword>
<dbReference type="AlphaFoldDB" id="A0A239I319"/>
<keyword evidence="8" id="KW-1185">Reference proteome</keyword>